<evidence type="ECO:0000259" key="14">
    <source>
        <dbReference type="Pfam" id="PF02737"/>
    </source>
</evidence>
<dbReference type="PANTHER" id="PTHR23309:SF51">
    <property type="entry name" value="3-HYDROXYACYL-COA DEHYDROGENASE-RELATED"/>
    <property type="match status" value="1"/>
</dbReference>
<keyword evidence="8" id="KW-0576">Peroxisome</keyword>
<comment type="caution">
    <text evidence="15">The sequence shown here is derived from an EMBL/GenBank/DDBJ whole genome shotgun (WGS) entry which is preliminary data.</text>
</comment>
<accession>A0ABT2ZQ47</accession>
<keyword evidence="9" id="KW-0413">Isomerase</keyword>
<dbReference type="Pfam" id="PF02737">
    <property type="entry name" value="3HCDH_N"/>
    <property type="match status" value="1"/>
</dbReference>
<evidence type="ECO:0000256" key="11">
    <source>
        <dbReference type="ARBA" id="ARBA00023268"/>
    </source>
</evidence>
<keyword evidence="5" id="KW-0560">Oxidoreductase</keyword>
<feature type="domain" description="3-hydroxyacyl-CoA dehydrogenase C-terminal" evidence="13">
    <location>
        <begin position="607"/>
        <end position="690"/>
    </location>
</feature>
<dbReference type="PANTHER" id="PTHR23309">
    <property type="entry name" value="3-HYDROXYACYL-COA DEHYROGENASE"/>
    <property type="match status" value="1"/>
</dbReference>
<feature type="domain" description="3-hydroxyacyl-CoA dehydrogenase NAD binding" evidence="14">
    <location>
        <begin position="296"/>
        <end position="471"/>
    </location>
</feature>
<evidence type="ECO:0000259" key="13">
    <source>
        <dbReference type="Pfam" id="PF00725"/>
    </source>
</evidence>
<name>A0ABT2ZQ47_9RHOB</name>
<dbReference type="SUPFAM" id="SSF52096">
    <property type="entry name" value="ClpP/crotonase"/>
    <property type="match status" value="1"/>
</dbReference>
<dbReference type="InterPro" id="IPR006176">
    <property type="entry name" value="3-OHacyl-CoA_DH_NAD-bd"/>
</dbReference>
<dbReference type="InterPro" id="IPR008927">
    <property type="entry name" value="6-PGluconate_DH-like_C_sf"/>
</dbReference>
<evidence type="ECO:0000256" key="6">
    <source>
        <dbReference type="ARBA" id="ARBA00023027"/>
    </source>
</evidence>
<feature type="domain" description="3-hydroxyacyl-CoA dehydrogenase C-terminal" evidence="13">
    <location>
        <begin position="476"/>
        <end position="569"/>
    </location>
</feature>
<dbReference type="InterPro" id="IPR029045">
    <property type="entry name" value="ClpP/crotonase-like_dom_sf"/>
</dbReference>
<dbReference type="SUPFAM" id="SSF51735">
    <property type="entry name" value="NAD(P)-binding Rossmann-fold domains"/>
    <property type="match status" value="1"/>
</dbReference>
<reference evidence="15 16" key="1">
    <citation type="submission" date="2022-10" db="EMBL/GenBank/DDBJ databases">
        <title>Defluviimonas sp. nov., isolated from ocean surface sediments.</title>
        <authorList>
            <person name="He W."/>
            <person name="Wang L."/>
            <person name="Zhang D.-F."/>
        </authorList>
    </citation>
    <scope>NUCLEOTIDE SEQUENCE [LARGE SCALE GENOMIC DNA]</scope>
    <source>
        <strain evidence="15 16">WL0050</strain>
    </source>
</reference>
<dbReference type="SUPFAM" id="SSF48179">
    <property type="entry name" value="6-phosphogluconate dehydrogenase C-terminal domain-like"/>
    <property type="match status" value="2"/>
</dbReference>
<evidence type="ECO:0000313" key="15">
    <source>
        <dbReference type="EMBL" id="MCV2873237.1"/>
    </source>
</evidence>
<evidence type="ECO:0000256" key="3">
    <source>
        <dbReference type="ARBA" id="ARBA00022832"/>
    </source>
</evidence>
<keyword evidence="6" id="KW-0520">NAD</keyword>
<dbReference type="Proteomes" id="UP001652564">
    <property type="component" value="Unassembled WGS sequence"/>
</dbReference>
<dbReference type="Pfam" id="PF00725">
    <property type="entry name" value="3HCDH"/>
    <property type="match status" value="2"/>
</dbReference>
<protein>
    <submittedName>
        <fullName evidence="15">3-hydroxyacyl-CoA dehydrogenase NAD-binding domain-containing protein</fullName>
    </submittedName>
</protein>
<dbReference type="InterPro" id="IPR036291">
    <property type="entry name" value="NAD(P)-bd_dom_sf"/>
</dbReference>
<evidence type="ECO:0000256" key="5">
    <source>
        <dbReference type="ARBA" id="ARBA00023002"/>
    </source>
</evidence>
<dbReference type="InterPro" id="IPR006108">
    <property type="entry name" value="3HC_DH_C"/>
</dbReference>
<comment type="subcellular location">
    <subcellularLocation>
        <location evidence="1">Peroxisome</location>
    </subcellularLocation>
</comment>
<comment type="catalytic activity">
    <reaction evidence="12">
        <text>a (3S)-3-hydroxyacyl-CoA + NAD(+) = a 3-oxoacyl-CoA + NADH + H(+)</text>
        <dbReference type="Rhea" id="RHEA:22432"/>
        <dbReference type="ChEBI" id="CHEBI:15378"/>
        <dbReference type="ChEBI" id="CHEBI:57318"/>
        <dbReference type="ChEBI" id="CHEBI:57540"/>
        <dbReference type="ChEBI" id="CHEBI:57945"/>
        <dbReference type="ChEBI" id="CHEBI:90726"/>
        <dbReference type="EC" id="1.1.1.35"/>
    </reaction>
</comment>
<gene>
    <name evidence="15" type="ORF">OEZ71_13125</name>
</gene>
<evidence type="ECO:0000256" key="10">
    <source>
        <dbReference type="ARBA" id="ARBA00023239"/>
    </source>
</evidence>
<organism evidence="15 16">
    <name type="scientific">Albidovulum litorale</name>
    <dbReference type="NCBI Taxonomy" id="2984134"/>
    <lineage>
        <taxon>Bacteria</taxon>
        <taxon>Pseudomonadati</taxon>
        <taxon>Pseudomonadota</taxon>
        <taxon>Alphaproteobacteria</taxon>
        <taxon>Rhodobacterales</taxon>
        <taxon>Paracoccaceae</taxon>
        <taxon>Albidovulum</taxon>
    </lineage>
</organism>
<evidence type="ECO:0000256" key="7">
    <source>
        <dbReference type="ARBA" id="ARBA00023098"/>
    </source>
</evidence>
<evidence type="ECO:0000256" key="9">
    <source>
        <dbReference type="ARBA" id="ARBA00023235"/>
    </source>
</evidence>
<evidence type="ECO:0000256" key="12">
    <source>
        <dbReference type="ARBA" id="ARBA00049556"/>
    </source>
</evidence>
<dbReference type="CDD" id="cd06558">
    <property type="entry name" value="crotonase-like"/>
    <property type="match status" value="1"/>
</dbReference>
<evidence type="ECO:0000256" key="2">
    <source>
        <dbReference type="ARBA" id="ARBA00005005"/>
    </source>
</evidence>
<dbReference type="Gene3D" id="3.40.50.720">
    <property type="entry name" value="NAD(P)-binding Rossmann-like Domain"/>
    <property type="match status" value="1"/>
</dbReference>
<proteinExistence type="predicted"/>
<evidence type="ECO:0000256" key="1">
    <source>
        <dbReference type="ARBA" id="ARBA00004275"/>
    </source>
</evidence>
<dbReference type="Pfam" id="PF00378">
    <property type="entry name" value="ECH_1"/>
    <property type="match status" value="1"/>
</dbReference>
<dbReference type="Gene3D" id="3.90.226.10">
    <property type="entry name" value="2-enoyl-CoA Hydratase, Chain A, domain 1"/>
    <property type="match status" value="1"/>
</dbReference>
<evidence type="ECO:0000256" key="8">
    <source>
        <dbReference type="ARBA" id="ARBA00023140"/>
    </source>
</evidence>
<dbReference type="EMBL" id="JAOWKZ010000003">
    <property type="protein sequence ID" value="MCV2873237.1"/>
    <property type="molecule type" value="Genomic_DNA"/>
</dbReference>
<sequence length="698" mass="74406">MVDTVRVSTTDGVATVVIDNPPVNALGADLRRDLMTALRDAEADASVQVIVLAAAGRTWPAGADIREFGQPPRDPWLPEVCSAVAACPKPVIVAMHGNALGGGLELALAAHVRLADPGTRLGLPEVTLGILPGAGGTQRLPRLIGARAALGMMTSGLPIPAERALELGLIDAVTEGEARLAAQRLAAAHIAGEASLPSAAERPDHRMDASDWLAAVTEARKGLGVSRLPAPPRIIDCVEAALLLPEEEGFAYERTAFEELVSTPEAAALRHAFLAERRAARHPELAATKPREIAEIGVIGGGLMGSGIATACLAAGYRVTMIERDDQALTAGLARVATNRDRAVAKGQLSVADRETEWSRMSGATAMSALAGADLVIEAAFEDEGVKTAIFAELDGVVKPGAVLATNTSYLDVNRIAAATSRPGDVIGLHFFSPAQVMKLLEVVVAERTSPDVTATAFALAKRLGKVAVRAGVCDGFIGNRVLTAYRTATDFLLEDGASPYQIDRAMVGWGFPLGPYQVLDMAGLDISWARRTRLAEHRDPSERYVAIGDRLCKLGRLGQKAGRGYYLYAEGARTGTEDPEVLEVIAAERTAKGIEPRRITEAEIQRRALAAMANEGARILEEKIAARPSDIDLVMLTGYGFPRWRGGPMQMADQVGLLELRDTLRDYAREEETFWRPAALWDELIKNGRKFADLNAD</sequence>
<comment type="pathway">
    <text evidence="2">Lipid metabolism; fatty acid beta-oxidation.</text>
</comment>
<dbReference type="InterPro" id="IPR001753">
    <property type="entry name" value="Enoyl-CoA_hydra/iso"/>
</dbReference>
<evidence type="ECO:0000256" key="4">
    <source>
        <dbReference type="ARBA" id="ARBA00022963"/>
    </source>
</evidence>
<keyword evidence="4" id="KW-0442">Lipid degradation</keyword>
<keyword evidence="7" id="KW-0443">Lipid metabolism</keyword>
<keyword evidence="10" id="KW-0456">Lyase</keyword>
<keyword evidence="11" id="KW-0511">Multifunctional enzyme</keyword>
<keyword evidence="16" id="KW-1185">Reference proteome</keyword>
<dbReference type="Gene3D" id="1.10.1040.50">
    <property type="match status" value="1"/>
</dbReference>
<keyword evidence="3" id="KW-0276">Fatty acid metabolism</keyword>
<evidence type="ECO:0000313" key="16">
    <source>
        <dbReference type="Proteomes" id="UP001652564"/>
    </source>
</evidence>